<evidence type="ECO:0000256" key="1">
    <source>
        <dbReference type="ARBA" id="ARBA00004496"/>
    </source>
</evidence>
<dbReference type="GO" id="GO:0008270">
    <property type="term" value="F:zinc ion binding"/>
    <property type="evidence" value="ECO:0007669"/>
    <property type="project" value="UniProtKB-KW"/>
</dbReference>
<dbReference type="PANTHER" id="PTHR22938">
    <property type="entry name" value="ZINC FINGER PROTEIN 598"/>
    <property type="match status" value="1"/>
</dbReference>
<evidence type="ECO:0000256" key="2">
    <source>
        <dbReference type="ARBA" id="ARBA00022490"/>
    </source>
</evidence>
<dbReference type="GO" id="GO:0005737">
    <property type="term" value="C:cytoplasm"/>
    <property type="evidence" value="ECO:0007669"/>
    <property type="project" value="UniProtKB-SubCell"/>
</dbReference>
<evidence type="ECO:0000256" key="4">
    <source>
        <dbReference type="ARBA" id="ARBA00022679"/>
    </source>
</evidence>
<feature type="region of interest" description="Disordered" evidence="9">
    <location>
        <begin position="422"/>
        <end position="492"/>
    </location>
</feature>
<dbReference type="InterPro" id="IPR044288">
    <property type="entry name" value="ZNF598/HEL2"/>
</dbReference>
<dbReference type="InterPro" id="IPR041888">
    <property type="entry name" value="RING-HC_ZNF598/HEL2"/>
</dbReference>
<dbReference type="Gene3D" id="3.30.40.10">
    <property type="entry name" value="Zinc/RING finger domain, C3HC4 (zinc finger)"/>
    <property type="match status" value="1"/>
</dbReference>
<dbReference type="AlphaFoldDB" id="A0AAW1RLB5"/>
<feature type="region of interest" description="Disordered" evidence="9">
    <location>
        <begin position="295"/>
        <end position="374"/>
    </location>
</feature>
<dbReference type="PANTHER" id="PTHR22938:SF0">
    <property type="entry name" value="E3 UBIQUITIN-PROTEIN LIGASE ZNF598"/>
    <property type="match status" value="1"/>
</dbReference>
<gene>
    <name evidence="11" type="ORF">WJX81_002678</name>
</gene>
<dbReference type="Pfam" id="PF23202">
    <property type="entry name" value="PAH_ZNF598"/>
    <property type="match status" value="1"/>
</dbReference>
<evidence type="ECO:0000256" key="8">
    <source>
        <dbReference type="PROSITE-ProRule" id="PRU00175"/>
    </source>
</evidence>
<keyword evidence="5" id="KW-0479">Metal-binding</keyword>
<keyword evidence="4" id="KW-0808">Transferase</keyword>
<dbReference type="CDD" id="cd16615">
    <property type="entry name" value="RING-HC_ZNF598"/>
    <property type="match status" value="1"/>
</dbReference>
<protein>
    <recommendedName>
        <fullName evidence="10">RING-type domain-containing protein</fullName>
    </recommendedName>
</protein>
<evidence type="ECO:0000313" key="12">
    <source>
        <dbReference type="Proteomes" id="UP001445335"/>
    </source>
</evidence>
<keyword evidence="3" id="KW-0597">Phosphoprotein</keyword>
<dbReference type="InterPro" id="IPR001841">
    <property type="entry name" value="Znf_RING"/>
</dbReference>
<dbReference type="GO" id="GO:0072344">
    <property type="term" value="P:rescue of stalled ribosome"/>
    <property type="evidence" value="ECO:0007669"/>
    <property type="project" value="InterPro"/>
</dbReference>
<feature type="compositionally biased region" description="Gly residues" evidence="9">
    <location>
        <begin position="318"/>
        <end position="327"/>
    </location>
</feature>
<accession>A0AAW1RLB5</accession>
<dbReference type="Proteomes" id="UP001445335">
    <property type="component" value="Unassembled WGS sequence"/>
</dbReference>
<feature type="compositionally biased region" description="Polar residues" evidence="9">
    <location>
        <begin position="666"/>
        <end position="677"/>
    </location>
</feature>
<dbReference type="EMBL" id="JALJOU010000032">
    <property type="protein sequence ID" value="KAK9834275.1"/>
    <property type="molecule type" value="Genomic_DNA"/>
</dbReference>
<keyword evidence="6 8" id="KW-0863">Zinc-finger</keyword>
<dbReference type="GO" id="GO:0043022">
    <property type="term" value="F:ribosome binding"/>
    <property type="evidence" value="ECO:0007669"/>
    <property type="project" value="TreeGrafter"/>
</dbReference>
<evidence type="ECO:0000256" key="6">
    <source>
        <dbReference type="ARBA" id="ARBA00022771"/>
    </source>
</evidence>
<keyword evidence="2" id="KW-0963">Cytoplasm</keyword>
<evidence type="ECO:0000313" key="11">
    <source>
        <dbReference type="EMBL" id="KAK9834275.1"/>
    </source>
</evidence>
<feature type="region of interest" description="Disordered" evidence="9">
    <location>
        <begin position="647"/>
        <end position="690"/>
    </location>
</feature>
<feature type="compositionally biased region" description="Gly residues" evidence="9">
    <location>
        <begin position="358"/>
        <end position="370"/>
    </location>
</feature>
<organism evidence="11 12">
    <name type="scientific">Elliptochloris bilobata</name>
    <dbReference type="NCBI Taxonomy" id="381761"/>
    <lineage>
        <taxon>Eukaryota</taxon>
        <taxon>Viridiplantae</taxon>
        <taxon>Chlorophyta</taxon>
        <taxon>core chlorophytes</taxon>
        <taxon>Trebouxiophyceae</taxon>
        <taxon>Trebouxiophyceae incertae sedis</taxon>
        <taxon>Elliptochloris clade</taxon>
        <taxon>Elliptochloris</taxon>
    </lineage>
</organism>
<evidence type="ECO:0000256" key="7">
    <source>
        <dbReference type="ARBA" id="ARBA00022833"/>
    </source>
</evidence>
<keyword evidence="7" id="KW-0862">Zinc</keyword>
<keyword evidence="12" id="KW-1185">Reference proteome</keyword>
<comment type="caution">
    <text evidence="11">The sequence shown here is derived from an EMBL/GenBank/DDBJ whole genome shotgun (WGS) entry which is preliminary data.</text>
</comment>
<dbReference type="PROSITE" id="PS50089">
    <property type="entry name" value="ZF_RING_2"/>
    <property type="match status" value="1"/>
</dbReference>
<sequence>MDDCCAVCAEPLEWTAYGPCGHKDACSKCVTRLRFALGDTRCVICQQQSPTVIATRFMGTFTDTLPAEEFSQLKAKCREGLYIYLAAATAYFDDRAHFNTIKALCSYTHPVLDGEARQFHSIKDLRRHLATTRDLHFCDVCLDARKVFVSEQLLYSRAELERHKRTGDTEGPLAESGFRGHAHCRFCRRYYFGDNELFAHMQTGHEQCFLCRRARPDKFVYYRDYAELEDHYRHEHWMCGTPECKGVVFAAEHELRAHAAREHGDAMSRAERRQAMTIPITLQYRRDEDSAAGVHAGLGAAGPSGVSIDAPVHRRGRGGAGRSGAGRGAPEPNQAPLPPEAVRASLESAAVEAHRRGGPSGGAGGAGGLAPGREGIRHIAGEPAFSSEDFPAAAGGPGGSAAAAARWAAAAGGGVGGAIRPEDFPALPGTSKAAKKRAKERRTLAERLAPGTSAATGAATPPAPAAGAPAASAGAGASGDVERPASGGVSESARAANKALMDKVRARVGEAGEASLRCEAARYVHGESSASAYHAHAVLLGLASLVPEMAALLPNAGRREGLLEEHRRHFAAAEPAGGGRWVPPEAAEAAAAHAAANASWRCSACTLVNGPGEEGPGAGGSGAGAERGKKVRKVPKFERLRLTGGDPEATRTWLDTDGGTRVHPQNVWTQARPSSLTAAAPPGGLRGQWSKPGRLATELVAVKGAWDKQ</sequence>
<evidence type="ECO:0000256" key="5">
    <source>
        <dbReference type="ARBA" id="ARBA00022723"/>
    </source>
</evidence>
<dbReference type="InterPro" id="IPR056437">
    <property type="entry name" value="Znf-C2H2_ZNF598/HEL2"/>
</dbReference>
<dbReference type="GO" id="GO:0061630">
    <property type="term" value="F:ubiquitin protein ligase activity"/>
    <property type="evidence" value="ECO:0007669"/>
    <property type="project" value="InterPro"/>
</dbReference>
<evidence type="ECO:0000259" key="10">
    <source>
        <dbReference type="PROSITE" id="PS50089"/>
    </source>
</evidence>
<feature type="compositionally biased region" description="Low complexity" evidence="9">
    <location>
        <begin position="446"/>
        <end position="479"/>
    </location>
</feature>
<proteinExistence type="predicted"/>
<evidence type="ECO:0000256" key="9">
    <source>
        <dbReference type="SAM" id="MobiDB-lite"/>
    </source>
</evidence>
<dbReference type="InterPro" id="IPR013083">
    <property type="entry name" value="Znf_RING/FYVE/PHD"/>
</dbReference>
<dbReference type="InterPro" id="IPR057634">
    <property type="entry name" value="PAH_ZNF598/HEL2"/>
</dbReference>
<dbReference type="Pfam" id="PF13920">
    <property type="entry name" value="zf-C3HC4_3"/>
    <property type="match status" value="1"/>
</dbReference>
<dbReference type="GO" id="GO:0016567">
    <property type="term" value="P:protein ubiquitination"/>
    <property type="evidence" value="ECO:0007669"/>
    <property type="project" value="TreeGrafter"/>
</dbReference>
<feature type="domain" description="RING-type" evidence="10">
    <location>
        <begin position="5"/>
        <end position="46"/>
    </location>
</feature>
<comment type="subcellular location">
    <subcellularLocation>
        <location evidence="1">Cytoplasm</location>
    </subcellularLocation>
</comment>
<dbReference type="Pfam" id="PF23230">
    <property type="entry name" value="zf-C2H2_13"/>
    <property type="match status" value="1"/>
</dbReference>
<reference evidence="11 12" key="1">
    <citation type="journal article" date="2024" name="Nat. Commun.">
        <title>Phylogenomics reveals the evolutionary origins of lichenization in chlorophyte algae.</title>
        <authorList>
            <person name="Puginier C."/>
            <person name="Libourel C."/>
            <person name="Otte J."/>
            <person name="Skaloud P."/>
            <person name="Haon M."/>
            <person name="Grisel S."/>
            <person name="Petersen M."/>
            <person name="Berrin J.G."/>
            <person name="Delaux P.M."/>
            <person name="Dal Grande F."/>
            <person name="Keller J."/>
        </authorList>
    </citation>
    <scope>NUCLEOTIDE SEQUENCE [LARGE SCALE GENOMIC DNA]</scope>
    <source>
        <strain evidence="11 12">SAG 245.80</strain>
    </source>
</reference>
<evidence type="ECO:0000256" key="3">
    <source>
        <dbReference type="ARBA" id="ARBA00022553"/>
    </source>
</evidence>
<name>A0AAW1RLB5_9CHLO</name>